<evidence type="ECO:0000259" key="8">
    <source>
        <dbReference type="Pfam" id="PF00082"/>
    </source>
</evidence>
<dbReference type="InterPro" id="IPR013783">
    <property type="entry name" value="Ig-like_fold"/>
</dbReference>
<dbReference type="KEGG" id="tdu:QJT80_03005"/>
<feature type="active site" description="Charge relay system" evidence="5">
    <location>
        <position position="172"/>
    </location>
</feature>
<dbReference type="InterPro" id="IPR015500">
    <property type="entry name" value="Peptidase_S8_subtilisin-rel"/>
</dbReference>
<dbReference type="InterPro" id="IPR000209">
    <property type="entry name" value="Peptidase_S8/S53_dom"/>
</dbReference>
<comment type="similarity">
    <text evidence="1 5">Belongs to the peptidase S8 family.</text>
</comment>
<evidence type="ECO:0000256" key="6">
    <source>
        <dbReference type="SAM" id="MobiDB-lite"/>
    </source>
</evidence>
<evidence type="ECO:0000256" key="7">
    <source>
        <dbReference type="SAM" id="SignalP"/>
    </source>
</evidence>
<feature type="chain" id="PRO_5041715177" evidence="7">
    <location>
        <begin position="24"/>
        <end position="618"/>
    </location>
</feature>
<evidence type="ECO:0000256" key="3">
    <source>
        <dbReference type="ARBA" id="ARBA00022801"/>
    </source>
</evidence>
<keyword evidence="3 5" id="KW-0378">Hydrolase</keyword>
<evidence type="ECO:0000256" key="2">
    <source>
        <dbReference type="ARBA" id="ARBA00022670"/>
    </source>
</evidence>
<keyword evidence="4 5" id="KW-0720">Serine protease</keyword>
<dbReference type="EMBL" id="CP124755">
    <property type="protein sequence ID" value="WGZ91449.1"/>
    <property type="molecule type" value="Genomic_DNA"/>
</dbReference>
<dbReference type="Pfam" id="PF00082">
    <property type="entry name" value="Peptidase_S8"/>
    <property type="match status" value="1"/>
</dbReference>
<gene>
    <name evidence="9" type="ORF">QJT80_03005</name>
</gene>
<reference evidence="9" key="1">
    <citation type="journal article" date="2023" name="Int. J. Mol. Sci.">
        <title>Metagenomics Revealed a New Genus 'Candidatus Thiocaldithrix dubininis' gen. nov., sp. nov. and a New Species 'Candidatus Thiothrix putei' sp. nov. in the Family Thiotrichaceae, Some Members of Which Have Traits of Both Na+- and H+-Motive Energetics.</title>
        <authorList>
            <person name="Ravin N.V."/>
            <person name="Muntyan M.S."/>
            <person name="Smolyakov D.D."/>
            <person name="Rudenko T.S."/>
            <person name="Beletsky A.V."/>
            <person name="Mardanov A.V."/>
            <person name="Grabovich M.Y."/>
        </authorList>
    </citation>
    <scope>NUCLEOTIDE SEQUENCE</scope>
    <source>
        <strain evidence="9">GKL-01</strain>
    </source>
</reference>
<dbReference type="PROSITE" id="PS51257">
    <property type="entry name" value="PROKAR_LIPOPROTEIN"/>
    <property type="match status" value="1"/>
</dbReference>
<dbReference type="PROSITE" id="PS00138">
    <property type="entry name" value="SUBTILASE_SER"/>
    <property type="match status" value="1"/>
</dbReference>
<dbReference type="SUPFAM" id="SSF52743">
    <property type="entry name" value="Subtilisin-like"/>
    <property type="match status" value="1"/>
</dbReference>
<evidence type="ECO:0000256" key="5">
    <source>
        <dbReference type="PROSITE-ProRule" id="PRU01240"/>
    </source>
</evidence>
<protein>
    <submittedName>
        <fullName evidence="9">S8 family serine peptidase</fullName>
    </submittedName>
</protein>
<dbReference type="PRINTS" id="PR00723">
    <property type="entry name" value="SUBTILISIN"/>
</dbReference>
<sequence length="618" mass="64616">MYKKYISIGLSVGLSCSVQTALAVTADQYQAFLRPEPLITQIVVKTANTPTINGRAQALTQSSLNQLMAEGGLPLRYKRSLSNGSHVLKLPYAMTEAQARTYTQDLAKNANLAFAEPDRWMHPMVESLVPNDTQFSEQWHLQSPEQYVGAANVAQAWSISQGSAAITIADIDTGIVGHADLVNRLVGGQASKAGYDFINDLPTANDKNARDTDPSDPGDWLTQADSQTPEFTDCEVGDSSWHGTHTAGIMAAQANNATGIAGVDWHAKLLTARVLGKCGGYTSDIADAMRWAAGMSVTNVPTNSTPAKVLNLSLGGTTETATCSNTYQSAINDVVNRGAVVVVAAGNETMDAKYSEPANCQNVITVAAVDQNANGSWFSNFGAKVDIAAPGESIISTNNAGVTAPTTDIFATGDGTSFATPIVSGTVALMLATNENLKNNTLPIGVTVSSAIENNLKASSRAFPTAQDKTQTYGVGLVDAYQALLAVQAKPTANAGADQTVAGNTTVTLDASASTNGAYGTPNLAKYVWTQIAGDAVTLNNSLAAKASFTIPNVANKSYSFKVTVTNDVGFSSSDEVMVTANSVSPVPTPSSGGGGSWSWFGLGLVSLLAFYRFKTKQ</sequence>
<organism evidence="9">
    <name type="scientific">Candidatus Thiocaldithrix dubininis</name>
    <dbReference type="NCBI Taxonomy" id="3080823"/>
    <lineage>
        <taxon>Bacteria</taxon>
        <taxon>Pseudomonadati</taxon>
        <taxon>Pseudomonadota</taxon>
        <taxon>Gammaproteobacteria</taxon>
        <taxon>Thiotrichales</taxon>
        <taxon>Thiotrichaceae</taxon>
        <taxon>Candidatus Thiocaldithrix</taxon>
    </lineage>
</organism>
<dbReference type="PANTHER" id="PTHR43806">
    <property type="entry name" value="PEPTIDASE S8"/>
    <property type="match status" value="1"/>
</dbReference>
<feature type="domain" description="Peptidase S8/S53" evidence="8">
    <location>
        <begin position="165"/>
        <end position="458"/>
    </location>
</feature>
<feature type="active site" description="Charge relay system" evidence="5">
    <location>
        <position position="242"/>
    </location>
</feature>
<evidence type="ECO:0000313" key="9">
    <source>
        <dbReference type="EMBL" id="WGZ91449.1"/>
    </source>
</evidence>
<dbReference type="PANTHER" id="PTHR43806:SF11">
    <property type="entry name" value="CEREVISIN-RELATED"/>
    <property type="match status" value="1"/>
</dbReference>
<name>A0AA95HA15_9GAMM</name>
<feature type="region of interest" description="Disordered" evidence="6">
    <location>
        <begin position="202"/>
        <end position="225"/>
    </location>
</feature>
<dbReference type="InterPro" id="IPR036852">
    <property type="entry name" value="Peptidase_S8/S53_dom_sf"/>
</dbReference>
<feature type="active site" description="Charge relay system" evidence="5">
    <location>
        <position position="417"/>
    </location>
</feature>
<keyword evidence="7" id="KW-0732">Signal</keyword>
<reference evidence="9" key="2">
    <citation type="submission" date="2023-04" db="EMBL/GenBank/DDBJ databases">
        <authorList>
            <person name="Beletskiy A.V."/>
            <person name="Mardanov A.V."/>
            <person name="Ravin N.V."/>
        </authorList>
    </citation>
    <scope>NUCLEOTIDE SEQUENCE</scope>
    <source>
        <strain evidence="9">GKL-01</strain>
    </source>
</reference>
<dbReference type="InterPro" id="IPR023828">
    <property type="entry name" value="Peptidase_S8_Ser-AS"/>
</dbReference>
<proteinExistence type="inferred from homology"/>
<keyword evidence="2 5" id="KW-0645">Protease</keyword>
<dbReference type="Proteomes" id="UP001300672">
    <property type="component" value="Chromosome"/>
</dbReference>
<dbReference type="GO" id="GO:0004252">
    <property type="term" value="F:serine-type endopeptidase activity"/>
    <property type="evidence" value="ECO:0007669"/>
    <property type="project" value="UniProtKB-UniRule"/>
</dbReference>
<evidence type="ECO:0000256" key="1">
    <source>
        <dbReference type="ARBA" id="ARBA00011073"/>
    </source>
</evidence>
<feature type="signal peptide" evidence="7">
    <location>
        <begin position="1"/>
        <end position="23"/>
    </location>
</feature>
<dbReference type="Pfam" id="PF22352">
    <property type="entry name" value="K319L-like_PKD"/>
    <property type="match status" value="1"/>
</dbReference>
<evidence type="ECO:0000256" key="4">
    <source>
        <dbReference type="ARBA" id="ARBA00022825"/>
    </source>
</evidence>
<accession>A0AA95HA15</accession>
<dbReference type="AlphaFoldDB" id="A0AA95HA15"/>
<dbReference type="GO" id="GO:0006508">
    <property type="term" value="P:proteolysis"/>
    <property type="evidence" value="ECO:0007669"/>
    <property type="project" value="UniProtKB-KW"/>
</dbReference>
<dbReference type="Gene3D" id="2.60.40.10">
    <property type="entry name" value="Immunoglobulins"/>
    <property type="match status" value="1"/>
</dbReference>
<dbReference type="InterPro" id="IPR050131">
    <property type="entry name" value="Peptidase_S8_subtilisin-like"/>
</dbReference>
<dbReference type="Gene3D" id="3.40.50.200">
    <property type="entry name" value="Peptidase S8/S53 domain"/>
    <property type="match status" value="1"/>
</dbReference>
<dbReference type="PROSITE" id="PS51892">
    <property type="entry name" value="SUBTILASE"/>
    <property type="match status" value="1"/>
</dbReference>